<evidence type="ECO:0000313" key="3">
    <source>
        <dbReference type="Proteomes" id="UP000070319"/>
    </source>
</evidence>
<evidence type="ECO:0000256" key="1">
    <source>
        <dbReference type="SAM" id="MobiDB-lite"/>
    </source>
</evidence>
<reference evidence="2 3" key="1">
    <citation type="submission" date="2016-02" db="EMBL/GenBank/DDBJ databases">
        <authorList>
            <person name="Wen L."/>
            <person name="He K."/>
            <person name="Yang H."/>
        </authorList>
    </citation>
    <scope>NUCLEOTIDE SEQUENCE [LARGE SCALE GENOMIC DNA]</scope>
    <source>
        <strain evidence="2 3">KLE1704</strain>
    </source>
</reference>
<evidence type="ECO:0000313" key="2">
    <source>
        <dbReference type="EMBL" id="KXT54979.1"/>
    </source>
</evidence>
<dbReference type="Proteomes" id="UP000070319">
    <property type="component" value="Unassembled WGS sequence"/>
</dbReference>
<feature type="compositionally biased region" description="Basic and acidic residues" evidence="1">
    <location>
        <begin position="99"/>
        <end position="117"/>
    </location>
</feature>
<feature type="compositionally biased region" description="Polar residues" evidence="1">
    <location>
        <begin position="121"/>
        <end position="135"/>
    </location>
</feature>
<dbReference type="EMBL" id="LTDF01000034">
    <property type="protein sequence ID" value="KXT54979.1"/>
    <property type="molecule type" value="Genomic_DNA"/>
</dbReference>
<comment type="caution">
    <text evidence="2">The sequence shown here is derived from an EMBL/GenBank/DDBJ whole genome shotgun (WGS) entry which is preliminary data.</text>
</comment>
<gene>
    <name evidence="2" type="ORF">HMPREF2531_00460</name>
</gene>
<feature type="compositionally biased region" description="Basic and acidic residues" evidence="1">
    <location>
        <begin position="136"/>
        <end position="160"/>
    </location>
</feature>
<evidence type="ECO:0008006" key="4">
    <source>
        <dbReference type="Google" id="ProtNLM"/>
    </source>
</evidence>
<accession>A0A139LU59</accession>
<proteinExistence type="predicted"/>
<name>A0A139LU59_9BACE</name>
<sequence length="616" mass="68550">MKRNFYLQHPLMAMHDPRMQYLLKMEKLKGTGAYWFVIEKLAMLPGSCVDMEFLRPYCKMHKISFAYVKKIILGYELFDFEEDGSFAPAELNPLHKPVQKREETVADKTGKPEDSVRKTVPKTTGNVSESSVSWSKNDEKRQKTSREKAEKRTGKSDKTLNDSIISESVDTDNKENIKDILTTAAEEKERNAAAADFSNVESRRTDAAACCTVATVQRSQCHTSPLPVPHFSVPNAALHTCSSVAFHPFKCGIGDAGVWHSGGSSARFAFIATTVHGSDSKILLCRPEADGSIRVFRSLYSLGNNIFRIGGIHRVSVRAVDDVGRYITFVVVRGGHPTEVDVSVRQSSDSKVGRGCRWHVVYPGHGRLQGRSGIKVLFQYIIQPLCVVHQIFHTIMGLTCQFVGTDEVHLTLHFIQCPVSFTGIEEIDTQSGNDLATITLFLPVESKRIEMVTPEVKHGIYLILYAFTQPTLCILVNSMKSIPSAGRITRGITVFSYRAGTYLYPGFQSFHTFVEVSDDFRNVIPAPLGEVASFAIFSEIIGVWESGSILRITQIIEVDAIHVIFFHNLAYKAHQIFFGCRISGIEEVFTLIRHTNSGFLFGYGGIAQIGNMLAIA</sequence>
<feature type="region of interest" description="Disordered" evidence="1">
    <location>
        <begin position="90"/>
        <end position="160"/>
    </location>
</feature>
<dbReference type="AlphaFoldDB" id="A0A139LU59"/>
<organism evidence="2">
    <name type="scientific">Bacteroides intestinalis</name>
    <dbReference type="NCBI Taxonomy" id="329854"/>
    <lineage>
        <taxon>Bacteria</taxon>
        <taxon>Pseudomonadati</taxon>
        <taxon>Bacteroidota</taxon>
        <taxon>Bacteroidia</taxon>
        <taxon>Bacteroidales</taxon>
        <taxon>Bacteroidaceae</taxon>
        <taxon>Bacteroides</taxon>
    </lineage>
</organism>
<protein>
    <recommendedName>
        <fullName evidence="4">DUF4373 domain-containing protein</fullName>
    </recommendedName>
</protein>